<proteinExistence type="predicted"/>
<accession>A0A2P7R9P0</accession>
<evidence type="ECO:0000313" key="2">
    <source>
        <dbReference type="EMBL" id="PSJ46903.1"/>
    </source>
</evidence>
<gene>
    <name evidence="2" type="ORF">C7I36_03090</name>
</gene>
<sequence>MRFFAFLLPALLAGCAVAGAPVLSLVPLAEFPPALSESSGLAPWGDGFVSHNDSGNTAELVLFDTTGGGLRRLPVPVPNRDWEDIARAGPHLYLADTGNNGGRRRDLRLYRLSLAEQGVTRVDILPLRYEEQRHFAPPRHQHNFDAEALAWVEGELWLLTKRWLDQYSSLYVVPAGKDEGALAERQRFNPRMLVTGADYDAASHTLLLVGYERRWLGRRAFVWLYPVRDGRIDESAGQRWGLEWTGQFEAIALGADGHLYLTREGRGPQLFRSQAALAELLP</sequence>
<dbReference type="PROSITE" id="PS51257">
    <property type="entry name" value="PROKAR_LIPOPROTEIN"/>
    <property type="match status" value="1"/>
</dbReference>
<name>A0A2P7R9P0_9GAMM</name>
<evidence type="ECO:0000256" key="1">
    <source>
        <dbReference type="SAM" id="SignalP"/>
    </source>
</evidence>
<dbReference type="OrthoDB" id="5599486at2"/>
<dbReference type="RefSeq" id="WP_106452266.1">
    <property type="nucleotide sequence ID" value="NZ_PXYH01000003.1"/>
</dbReference>
<reference evidence="2 3" key="1">
    <citation type="submission" date="2018-03" db="EMBL/GenBank/DDBJ databases">
        <title>The draft genome of Zobellella taiwanensis JCM 13381.</title>
        <authorList>
            <person name="Liu L."/>
            <person name="Li L."/>
            <person name="Wang T."/>
            <person name="Zhang X."/>
            <person name="Liang L."/>
        </authorList>
    </citation>
    <scope>NUCLEOTIDE SEQUENCE [LARGE SCALE GENOMIC DNA]</scope>
    <source>
        <strain evidence="2 3">JCM 13381</strain>
    </source>
</reference>
<keyword evidence="1" id="KW-0732">Signal</keyword>
<dbReference type="AlphaFoldDB" id="A0A2P7R9P0"/>
<dbReference type="Proteomes" id="UP000242181">
    <property type="component" value="Unassembled WGS sequence"/>
</dbReference>
<evidence type="ECO:0008006" key="4">
    <source>
        <dbReference type="Google" id="ProtNLM"/>
    </source>
</evidence>
<comment type="caution">
    <text evidence="2">The sequence shown here is derived from an EMBL/GenBank/DDBJ whole genome shotgun (WGS) entry which is preliminary data.</text>
</comment>
<organism evidence="2 3">
    <name type="scientific">Zobellella taiwanensis</name>
    <dbReference type="NCBI Taxonomy" id="347535"/>
    <lineage>
        <taxon>Bacteria</taxon>
        <taxon>Pseudomonadati</taxon>
        <taxon>Pseudomonadota</taxon>
        <taxon>Gammaproteobacteria</taxon>
        <taxon>Aeromonadales</taxon>
        <taxon>Aeromonadaceae</taxon>
        <taxon>Zobellella</taxon>
    </lineage>
</organism>
<evidence type="ECO:0000313" key="3">
    <source>
        <dbReference type="Proteomes" id="UP000242181"/>
    </source>
</evidence>
<keyword evidence="3" id="KW-1185">Reference proteome</keyword>
<dbReference type="EMBL" id="PXYH01000003">
    <property type="protein sequence ID" value="PSJ46903.1"/>
    <property type="molecule type" value="Genomic_DNA"/>
</dbReference>
<feature type="signal peptide" evidence="1">
    <location>
        <begin position="1"/>
        <end position="18"/>
    </location>
</feature>
<feature type="chain" id="PRO_5015187831" description="Phytase-like domain-containing protein" evidence="1">
    <location>
        <begin position="19"/>
        <end position="282"/>
    </location>
</feature>
<protein>
    <recommendedName>
        <fullName evidence="4">Phytase-like domain-containing protein</fullName>
    </recommendedName>
</protein>